<evidence type="ECO:0000256" key="2">
    <source>
        <dbReference type="SAM" id="MobiDB-lite"/>
    </source>
</evidence>
<dbReference type="RefSeq" id="XP_014469947.1">
    <property type="nucleotide sequence ID" value="XM_014614461.1"/>
</dbReference>
<dbReference type="OrthoDB" id="10054061at2759"/>
<dbReference type="PANTHER" id="PTHR31019">
    <property type="entry name" value="SMALL INTEGRAL MEMBRANE PROTEIN 14"/>
    <property type="match status" value="1"/>
</dbReference>
<feature type="region of interest" description="Disordered" evidence="2">
    <location>
        <begin position="84"/>
        <end position="106"/>
    </location>
</feature>
<sequence>MSDEGFDPCECMRHHLSIQHLLSILRQSQDYCTDTECFNISRLPEPQVVQESPIFFLNICLIFGVIILMYILRPRPLQRLNNDIIKSRNNEPGSRHDPPSSPPPAH</sequence>
<dbReference type="GeneID" id="106741966"/>
<dbReference type="Proteomes" id="UP000515204">
    <property type="component" value="Unplaced"/>
</dbReference>
<dbReference type="PANTHER" id="PTHR31019:SF1">
    <property type="entry name" value="SMALL INTEGRAL MEMBRANE PROTEIN 14"/>
    <property type="match status" value="1"/>
</dbReference>
<keyword evidence="3" id="KW-0812">Transmembrane</keyword>
<name>A0A6P3WVN4_DINQU</name>
<gene>
    <name evidence="5" type="primary">LOC106741966</name>
</gene>
<dbReference type="AlphaFoldDB" id="A0A6P3WVN4"/>
<keyword evidence="3" id="KW-1133">Transmembrane helix</keyword>
<organism evidence="4 5">
    <name type="scientific">Dinoponera quadriceps</name>
    <name type="common">South American ant</name>
    <dbReference type="NCBI Taxonomy" id="609295"/>
    <lineage>
        <taxon>Eukaryota</taxon>
        <taxon>Metazoa</taxon>
        <taxon>Ecdysozoa</taxon>
        <taxon>Arthropoda</taxon>
        <taxon>Hexapoda</taxon>
        <taxon>Insecta</taxon>
        <taxon>Pterygota</taxon>
        <taxon>Neoptera</taxon>
        <taxon>Endopterygota</taxon>
        <taxon>Hymenoptera</taxon>
        <taxon>Apocrita</taxon>
        <taxon>Aculeata</taxon>
        <taxon>Formicoidea</taxon>
        <taxon>Formicidae</taxon>
        <taxon>Ponerinae</taxon>
        <taxon>Ponerini</taxon>
        <taxon>Dinoponera</taxon>
    </lineage>
</organism>
<evidence type="ECO:0000256" key="1">
    <source>
        <dbReference type="ARBA" id="ARBA00017902"/>
    </source>
</evidence>
<dbReference type="Pfam" id="PF11027">
    <property type="entry name" value="DUF2615"/>
    <property type="match status" value="1"/>
</dbReference>
<proteinExistence type="predicted"/>
<feature type="compositionally biased region" description="Basic and acidic residues" evidence="2">
    <location>
        <begin position="85"/>
        <end position="98"/>
    </location>
</feature>
<accession>A0A6P3WVN4</accession>
<protein>
    <recommendedName>
        <fullName evidence="1">Small integral membrane protein 14</fullName>
    </recommendedName>
</protein>
<evidence type="ECO:0000256" key="3">
    <source>
        <dbReference type="SAM" id="Phobius"/>
    </source>
</evidence>
<keyword evidence="4" id="KW-1185">Reference proteome</keyword>
<evidence type="ECO:0000313" key="4">
    <source>
        <dbReference type="Proteomes" id="UP000515204"/>
    </source>
</evidence>
<feature type="transmembrane region" description="Helical" evidence="3">
    <location>
        <begin position="54"/>
        <end position="72"/>
    </location>
</feature>
<reference evidence="5" key="1">
    <citation type="submission" date="2025-08" db="UniProtKB">
        <authorList>
            <consortium name="RefSeq"/>
        </authorList>
    </citation>
    <scope>IDENTIFICATION</scope>
</reference>
<keyword evidence="3" id="KW-0472">Membrane</keyword>
<dbReference type="GO" id="GO:0005783">
    <property type="term" value="C:endoplasmic reticulum"/>
    <property type="evidence" value="ECO:0007669"/>
    <property type="project" value="TreeGrafter"/>
</dbReference>
<dbReference type="KEGG" id="dqu:106741966"/>
<evidence type="ECO:0000313" key="5">
    <source>
        <dbReference type="RefSeq" id="XP_014469947.1"/>
    </source>
</evidence>
<dbReference type="InterPro" id="IPR020309">
    <property type="entry name" value="Smim-14"/>
</dbReference>